<sequence length="534" mass="59984">MKTFKFSKKYTKYLWVVGLFLLFMGLSAMAVIGKWEPISLGLIITGIVAISIWLILQGNNDLTSPVQSFWGKRSTQAGTNAAFAMLAFIVILGLINFLGTRYNYRLDLTENNLFTLSPASQQLVRNLNSPVKLWIFDQTQYPQDKELLENYSRQGTNFSFEYVDPNSNLGLARKFGVKDSGEVYLESGEKRQFLQKVREGEPLSEQTITNAIQQIKSDRTAKVYFLQGHGERSLETTEGGLSEAVQSLKDKNFQVEPLKLAENKEIPQDAALIVIAAPKQPLFEAEVTTLKEYQKRGGNILVTVEQKTNAKGLEPILQDWGIAIDDRIVVNASEFQVRGLGPTAALVTSYGNHPITQDFQNRYSFYPSARAIDVVKDIENVKSTPLLLTSEQTWAESNLDQIEFNAESDRQGPLILGIALSKPIESATLPSSSTPNQENKLNKPNQESRMVVLGNTDFATNGLFSQQINGDVFLNSISWLSQQDDRLLSISPKEQKNRRINMTFFQASLLAWLAIIIVPLLGLLTAVFLWWRRR</sequence>
<accession>A0A1U7ITY6</accession>
<dbReference type="EMBL" id="MRCE01000001">
    <property type="protein sequence ID" value="OKH40908.1"/>
    <property type="molecule type" value="Genomic_DNA"/>
</dbReference>
<feature type="transmembrane region" description="Helical" evidence="1">
    <location>
        <begin position="38"/>
        <end position="56"/>
    </location>
</feature>
<dbReference type="STRING" id="454136.NIES2119_00955"/>
<dbReference type="InterPro" id="IPR055396">
    <property type="entry name" value="DUF7088"/>
</dbReference>
<feature type="transmembrane region" description="Helical" evidence="1">
    <location>
        <begin position="12"/>
        <end position="32"/>
    </location>
</feature>
<evidence type="ECO:0000313" key="4">
    <source>
        <dbReference type="EMBL" id="OKH40908.1"/>
    </source>
</evidence>
<evidence type="ECO:0000259" key="2">
    <source>
        <dbReference type="Pfam" id="PF09822"/>
    </source>
</evidence>
<gene>
    <name evidence="4" type="ORF">NIES2119_00955</name>
</gene>
<keyword evidence="1" id="KW-0812">Transmembrane</keyword>
<keyword evidence="1" id="KW-0472">Membrane</keyword>
<evidence type="ECO:0000259" key="3">
    <source>
        <dbReference type="Pfam" id="PF23357"/>
    </source>
</evidence>
<feature type="domain" description="ABC-type uncharacterised transport system" evidence="2">
    <location>
        <begin position="222"/>
        <end position="463"/>
    </location>
</feature>
<dbReference type="Pfam" id="PF23357">
    <property type="entry name" value="DUF7088"/>
    <property type="match status" value="1"/>
</dbReference>
<organism evidence="4 5">
    <name type="scientific">[Phormidium ambiguum] IAM M-71</name>
    <dbReference type="NCBI Taxonomy" id="454136"/>
    <lineage>
        <taxon>Bacteria</taxon>
        <taxon>Bacillati</taxon>
        <taxon>Cyanobacteriota</taxon>
        <taxon>Cyanophyceae</taxon>
        <taxon>Oscillatoriophycideae</taxon>
        <taxon>Aerosakkonematales</taxon>
        <taxon>Aerosakkonemataceae</taxon>
        <taxon>Floridanema</taxon>
    </lineage>
</organism>
<dbReference type="InterPro" id="IPR039975">
    <property type="entry name" value="IFT52"/>
</dbReference>
<comment type="caution">
    <text evidence="4">The sequence shown here is derived from an EMBL/GenBank/DDBJ whole genome shotgun (WGS) entry which is preliminary data.</text>
</comment>
<dbReference type="Pfam" id="PF09822">
    <property type="entry name" value="ABC_transp_aux"/>
    <property type="match status" value="1"/>
</dbReference>
<dbReference type="OrthoDB" id="501439at2"/>
<evidence type="ECO:0000313" key="5">
    <source>
        <dbReference type="Proteomes" id="UP000185860"/>
    </source>
</evidence>
<feature type="domain" description="DUF7088" evidence="3">
    <location>
        <begin position="110"/>
        <end position="175"/>
    </location>
</feature>
<feature type="transmembrane region" description="Helical" evidence="1">
    <location>
        <begin position="509"/>
        <end position="531"/>
    </location>
</feature>
<keyword evidence="1" id="KW-1133">Transmembrane helix</keyword>
<proteinExistence type="predicted"/>
<dbReference type="RefSeq" id="WP_073591582.1">
    <property type="nucleotide sequence ID" value="NZ_MRCE01000001.1"/>
</dbReference>
<name>A0A1U7ITY6_9CYAN</name>
<protein>
    <submittedName>
        <fullName evidence="4">ABC transporter</fullName>
    </submittedName>
</protein>
<dbReference type="PANTHER" id="PTHR12969">
    <property type="entry name" value="NGD5/OSM-6/IFT52"/>
    <property type="match status" value="1"/>
</dbReference>
<dbReference type="AlphaFoldDB" id="A0A1U7ITY6"/>
<reference evidence="4 5" key="1">
    <citation type="submission" date="2016-11" db="EMBL/GenBank/DDBJ databases">
        <title>Draft Genome Sequences of Nine Cyanobacterial Strains from Diverse Habitats.</title>
        <authorList>
            <person name="Zhu T."/>
            <person name="Hou S."/>
            <person name="Lu X."/>
            <person name="Hess W.R."/>
        </authorList>
    </citation>
    <scope>NUCLEOTIDE SEQUENCE [LARGE SCALE GENOMIC DNA]</scope>
    <source>
        <strain evidence="4 5">IAM M-71</strain>
    </source>
</reference>
<feature type="transmembrane region" description="Helical" evidence="1">
    <location>
        <begin position="77"/>
        <end position="99"/>
    </location>
</feature>
<evidence type="ECO:0000256" key="1">
    <source>
        <dbReference type="SAM" id="Phobius"/>
    </source>
</evidence>
<dbReference type="PANTHER" id="PTHR12969:SF7">
    <property type="entry name" value="INTRAFLAGELLAR TRANSPORT PROTEIN 52 HOMOLOG"/>
    <property type="match status" value="1"/>
</dbReference>
<dbReference type="InterPro" id="IPR019196">
    <property type="entry name" value="ABC_transp_unknown"/>
</dbReference>
<dbReference type="Proteomes" id="UP000185860">
    <property type="component" value="Unassembled WGS sequence"/>
</dbReference>